<dbReference type="PANTHER" id="PTHR35580">
    <property type="entry name" value="CELL SURFACE GLYCOPROTEIN (S-LAYER PROTEIN)-LIKE PROTEIN"/>
    <property type="match status" value="1"/>
</dbReference>
<dbReference type="SUPFAM" id="SSF101898">
    <property type="entry name" value="NHL repeat"/>
    <property type="match status" value="1"/>
</dbReference>
<dbReference type="EMBL" id="CP147920">
    <property type="protein sequence ID" value="XAU14021.1"/>
    <property type="molecule type" value="Genomic_DNA"/>
</dbReference>
<protein>
    <submittedName>
        <fullName evidence="4">SBBP repeat-containing protein</fullName>
    </submittedName>
</protein>
<dbReference type="InterPro" id="IPR015919">
    <property type="entry name" value="Cadherin-like_sf"/>
</dbReference>
<dbReference type="Pfam" id="PF13205">
    <property type="entry name" value="Big_5"/>
    <property type="match status" value="1"/>
</dbReference>
<dbReference type="PROSITE" id="PS50268">
    <property type="entry name" value="CADHERIN_2"/>
    <property type="match status" value="2"/>
</dbReference>
<proteinExistence type="predicted"/>
<sequence>MKQIATFIFISIFTFLQAGINECKSDVYFANGINTSKKKAEKSIKQIEEKFKMHSSEAYQTIADWKVSYNHTFGIGIDLYESMIQKIYEGDYGVNIKAVVWNILDLFNYSVKGLIKKIAQKAAKEETKEYARELAKKMAKEAFIKLGQGSLGKEVTEQQLEEMFVYLLDQIIDETVGSIFDMTEEEIIAQEKQDVEKQVNAYSKSVESGHGVIIIAHSQGNFFTNRAFFTFSDPTQIKNLTWVQQYFYVMGVATPANNVIGEKTPYLTFDNDMIRLVPDSLDDFVENPKRYFFVSSTGEKIEIHYSIKAHAFLESYMATDLTRQQILKFIDNAVLTHKNAPSQYIPKSADLCMVGTIRPMEHRFQAMPDLKDVYFLEMGKIHGEGNSYVMSQCRDVNDSNHTAHDGKVTVGLTWRYPYIDMDLDFQAEQAVKDLSDLKDTAFEHYYVEDDLSVGTYGVFANSKGEIDETCVNSRSPETLIFNVITPDGGEMFALDIKDPSGLNIGHVLDIVVKDGNYSTVSKNSGCIDCNHTLVKLGKSRRQFDETKHIYGIVPMLTQALLGPLGGATIEVRDAFGSAAEPLASGSTTYGGSSITTGLISMPSDFMTSIDATQLYLLSIHGGQDIDVDDDMAIDQTPTENNGTLRALLFGSRIEEGGYKVNILTEIAYQVTKHMLEANVSTAEIIAHLDDVASRLLKNVTNTNAPSDYEAVLGWLPYDGKSRLRADYDRRILPIVEKVHLGQDIYADAYALVYANLDFEQSGWEGTATDGNFTFTINASVEMSMIESVEIILTDETGNIIKGQVVLNDRTLSFIPSEALTEGKNYTLTFTVGVRGDKGQLLYTQFTELVTIPDITPPQIDMPDKVHVNENIQTVVYINAMDTSLPLTYVISGGVDANLFSIDTMGHLIFNNAPNFEKPDDSNKDNTYEVQVRITDSVGNAVDVNITIVVDDVYEAPVLGQSIMVVDEDIPVGSQIGHVTLISEGDGNITRYELDYWGYLDFGIDKNGTIITRNPFDFEKENNYRFQARAVNSVGQTSAWAEVIVNVKDVEEPLPELHPFTGSMDEHAPAGKEVGQMYVYPGLGTGLSVALEGDGSKDFVIDTNGTISVSPTADLNRMLHSEYHLEAIGTNSLGASQSVEVVIFVNKWTRQYGTSASDSTTAIVVDTQNNIYTAGWTYGAIDGNASEGKRSVLLSKFDPAGKQLWIKQYKNEFETSVSDMAIGSDGTIYLVGSQYSKPYSCCNKINYRTAGWIMAVSNDGDELWTHLYNSGDDYWDSVERVVADKVENLYILGETGGSIDGGVNYGHTDIFVAKLTNENDTIWLHQIGTRYSDFANGIALDDDGKLFVLEDEMLVKYDSNGKLIWMHSYPCDTSTSYDCNYYKDFTFDGAGNLFLVGVNDVYWETEYRGYYDLNVTLAKVDMNGTMLWSRHYGTLENDTASRIIYDPLGVLYIVGNTSGDLNGNFNKTPYLESSEKSDLFLMKMDLNGTEISTKQYGTIDNDSVLDMVIDLDGNVLLGGLVYEALDGNPPLGVADAFLMKIGD</sequence>
<keyword evidence="5" id="KW-1185">Reference proteome</keyword>
<feature type="coiled-coil region" evidence="2">
    <location>
        <begin position="30"/>
        <end position="57"/>
    </location>
</feature>
<dbReference type="Pfam" id="PF06739">
    <property type="entry name" value="SBBP"/>
    <property type="match status" value="1"/>
</dbReference>
<organism evidence="4 5">
    <name type="scientific">Sulfurimonas diazotrophicus</name>
    <dbReference type="NCBI Taxonomy" id="3131939"/>
    <lineage>
        <taxon>Bacteria</taxon>
        <taxon>Pseudomonadati</taxon>
        <taxon>Campylobacterota</taxon>
        <taxon>Epsilonproteobacteria</taxon>
        <taxon>Campylobacterales</taxon>
        <taxon>Sulfurimonadaceae</taxon>
        <taxon>Sulfurimonas</taxon>
    </lineage>
</organism>
<dbReference type="RefSeq" id="WP_345971850.1">
    <property type="nucleotide sequence ID" value="NZ_CP147920.1"/>
</dbReference>
<feature type="domain" description="Cadherin" evidence="3">
    <location>
        <begin position="853"/>
        <end position="958"/>
    </location>
</feature>
<reference evidence="4 5" key="1">
    <citation type="submission" date="2024-03" db="EMBL/GenBank/DDBJ databases">
        <title>Sulfurimonas sp. HSL3-1.</title>
        <authorList>
            <person name="Wang S."/>
        </authorList>
    </citation>
    <scope>NUCLEOTIDE SEQUENCE [LARGE SCALE GENOMIC DNA]</scope>
    <source>
        <strain evidence="4 5">HSL3-1</strain>
    </source>
</reference>
<accession>A0ABZ3H665</accession>
<dbReference type="Gene3D" id="2.60.40.60">
    <property type="entry name" value="Cadherins"/>
    <property type="match status" value="2"/>
</dbReference>
<evidence type="ECO:0000313" key="4">
    <source>
        <dbReference type="EMBL" id="XAU14021.1"/>
    </source>
</evidence>
<evidence type="ECO:0000256" key="2">
    <source>
        <dbReference type="SAM" id="Coils"/>
    </source>
</evidence>
<dbReference type="SMART" id="SM00112">
    <property type="entry name" value="CA"/>
    <property type="match status" value="2"/>
</dbReference>
<dbReference type="PANTHER" id="PTHR35580:SF1">
    <property type="entry name" value="PHYTASE-LIKE DOMAIN-CONTAINING PROTEIN"/>
    <property type="match status" value="1"/>
</dbReference>
<dbReference type="InterPro" id="IPR002126">
    <property type="entry name" value="Cadherin-like_dom"/>
</dbReference>
<dbReference type="SUPFAM" id="SSF49313">
    <property type="entry name" value="Cadherin-like"/>
    <property type="match status" value="2"/>
</dbReference>
<dbReference type="InterPro" id="IPR052918">
    <property type="entry name" value="Motility_Chemotaxis_Reg"/>
</dbReference>
<evidence type="ECO:0000256" key="1">
    <source>
        <dbReference type="ARBA" id="ARBA00022729"/>
    </source>
</evidence>
<dbReference type="InterPro" id="IPR032812">
    <property type="entry name" value="SbsA_Ig"/>
</dbReference>
<keyword evidence="2" id="KW-0175">Coiled coil</keyword>
<dbReference type="Proteomes" id="UP001447842">
    <property type="component" value="Chromosome"/>
</dbReference>
<gene>
    <name evidence="4" type="ORF">WCY31_07090</name>
</gene>
<keyword evidence="1" id="KW-0732">Signal</keyword>
<dbReference type="CDD" id="cd11304">
    <property type="entry name" value="Cadherin_repeat"/>
    <property type="match status" value="2"/>
</dbReference>
<evidence type="ECO:0000313" key="5">
    <source>
        <dbReference type="Proteomes" id="UP001447842"/>
    </source>
</evidence>
<evidence type="ECO:0000259" key="3">
    <source>
        <dbReference type="PROSITE" id="PS50268"/>
    </source>
</evidence>
<dbReference type="InterPro" id="IPR010620">
    <property type="entry name" value="SBBP_repeat"/>
</dbReference>
<feature type="domain" description="Cadherin" evidence="3">
    <location>
        <begin position="965"/>
        <end position="1056"/>
    </location>
</feature>
<name>A0ABZ3H665_9BACT</name>